<evidence type="ECO:0000313" key="3">
    <source>
        <dbReference type="EMBL" id="MDQ0178852.1"/>
    </source>
</evidence>
<sequence>MTKSPASTSWRTLNDIASRPWPGTTREYDLFKELVVGLVVVGLLVLGLSAVFSSPDEPTVTLKSWAMADPADFVATATTELGGTSGTAGYGPPYNSTPDATQKLGPIDLQSLSGVRLPIDTANDFIIGPLQTLPNPPAAIDEWTKASDAQHAAWTTAYGDALSKAPDNDPAKVPPGDYGPVPALTGALLAMAQQGTLDPVLGAKGSFYNTDYKASILFLGDGSYFPGLADAQHLTGDQWGVMNETGNYPGQSWLWLFSALYQVEPFKSSPDADVLVVFSMVILTLLLTLVPFIPGLRSLPRRIPVHRLIWRDYYKHR</sequence>
<gene>
    <name evidence="2" type="ORF">J2S90_001441</name>
    <name evidence="3" type="ORF">J2S93_000259</name>
</gene>
<evidence type="ECO:0000313" key="4">
    <source>
        <dbReference type="Proteomes" id="UP001230951"/>
    </source>
</evidence>
<evidence type="ECO:0000256" key="1">
    <source>
        <dbReference type="SAM" id="Phobius"/>
    </source>
</evidence>
<evidence type="ECO:0000313" key="5">
    <source>
        <dbReference type="Proteomes" id="UP001242995"/>
    </source>
</evidence>
<dbReference type="Proteomes" id="UP001242995">
    <property type="component" value="Unassembled WGS sequence"/>
</dbReference>
<keyword evidence="1" id="KW-1133">Transmembrane helix</keyword>
<protein>
    <recommendedName>
        <fullName evidence="6">Cytochrome B6</fullName>
    </recommendedName>
</protein>
<keyword evidence="4" id="KW-1185">Reference proteome</keyword>
<reference evidence="2 4" key="1">
    <citation type="submission" date="2023-07" db="EMBL/GenBank/DDBJ databases">
        <title>Sorghum-associated microbial communities from plants grown in Nebraska, USA.</title>
        <authorList>
            <person name="Schachtman D."/>
        </authorList>
    </citation>
    <scope>NUCLEOTIDE SEQUENCE</scope>
    <source>
        <strain evidence="2">DS1006</strain>
        <strain evidence="3 4">DS1016</strain>
    </source>
</reference>
<feature type="transmembrane region" description="Helical" evidence="1">
    <location>
        <begin position="34"/>
        <end position="52"/>
    </location>
</feature>
<evidence type="ECO:0000313" key="2">
    <source>
        <dbReference type="EMBL" id="MDP9904495.1"/>
    </source>
</evidence>
<keyword evidence="1" id="KW-0472">Membrane</keyword>
<proteinExistence type="predicted"/>
<dbReference type="Proteomes" id="UP001230951">
    <property type="component" value="Unassembled WGS sequence"/>
</dbReference>
<comment type="caution">
    <text evidence="2">The sequence shown here is derived from an EMBL/GenBank/DDBJ whole genome shotgun (WGS) entry which is preliminary data.</text>
</comment>
<dbReference type="RefSeq" id="WP_306960180.1">
    <property type="nucleotide sequence ID" value="NZ_JAUSRG010000002.1"/>
</dbReference>
<dbReference type="AlphaFoldDB" id="A0AAW8DGK9"/>
<dbReference type="EMBL" id="JAUSRG010000002">
    <property type="protein sequence ID" value="MDP9904495.1"/>
    <property type="molecule type" value="Genomic_DNA"/>
</dbReference>
<keyword evidence="1" id="KW-0812">Transmembrane</keyword>
<evidence type="ECO:0008006" key="6">
    <source>
        <dbReference type="Google" id="ProtNLM"/>
    </source>
</evidence>
<organism evidence="2 5">
    <name type="scientific">Arthrobacter bambusae</name>
    <dbReference type="NCBI Taxonomy" id="1338426"/>
    <lineage>
        <taxon>Bacteria</taxon>
        <taxon>Bacillati</taxon>
        <taxon>Actinomycetota</taxon>
        <taxon>Actinomycetes</taxon>
        <taxon>Micrococcales</taxon>
        <taxon>Micrococcaceae</taxon>
        <taxon>Arthrobacter</taxon>
    </lineage>
</organism>
<feature type="transmembrane region" description="Helical" evidence="1">
    <location>
        <begin position="274"/>
        <end position="293"/>
    </location>
</feature>
<accession>A0AAW8DGK9</accession>
<name>A0AAW8DGK9_9MICC</name>
<dbReference type="EMBL" id="JAUSTF010000001">
    <property type="protein sequence ID" value="MDQ0178852.1"/>
    <property type="molecule type" value="Genomic_DNA"/>
</dbReference>